<feature type="transmembrane region" description="Helical" evidence="1">
    <location>
        <begin position="29"/>
        <end position="49"/>
    </location>
</feature>
<keyword evidence="1" id="KW-0472">Membrane</keyword>
<keyword evidence="1" id="KW-0812">Transmembrane</keyword>
<accession>A0A7M3T5E5</accession>
<name>A0A7M3T5E5_9RHOB</name>
<evidence type="ECO:0000313" key="4">
    <source>
        <dbReference type="Proteomes" id="UP000503336"/>
    </source>
</evidence>
<organism evidence="3 4">
    <name type="scientific">Pikeienuella piscinae</name>
    <dbReference type="NCBI Taxonomy" id="2748098"/>
    <lineage>
        <taxon>Bacteria</taxon>
        <taxon>Pseudomonadati</taxon>
        <taxon>Pseudomonadota</taxon>
        <taxon>Alphaproteobacteria</taxon>
        <taxon>Rhodobacterales</taxon>
        <taxon>Paracoccaceae</taxon>
        <taxon>Pikeienuella</taxon>
    </lineage>
</organism>
<evidence type="ECO:0000256" key="1">
    <source>
        <dbReference type="SAM" id="Phobius"/>
    </source>
</evidence>
<proteinExistence type="predicted"/>
<gene>
    <name evidence="3" type="ORF">G5B40_18325</name>
</gene>
<reference evidence="3 4" key="1">
    <citation type="submission" date="2020-02" db="EMBL/GenBank/DDBJ databases">
        <title>complete genome sequence of Rhodobacteraceae bacterium.</title>
        <authorList>
            <person name="Park J."/>
            <person name="Kim Y.-S."/>
            <person name="Kim K.-H."/>
        </authorList>
    </citation>
    <scope>NUCLEOTIDE SEQUENCE [LARGE SCALE GENOMIC DNA]</scope>
    <source>
        <strain evidence="3 4">RR4-56</strain>
    </source>
</reference>
<dbReference type="RefSeq" id="WP_165101749.1">
    <property type="nucleotide sequence ID" value="NZ_CP049056.1"/>
</dbReference>
<dbReference type="AlphaFoldDB" id="A0A7M3T5E5"/>
<dbReference type="KEGG" id="hdh:G5B40_18325"/>
<evidence type="ECO:0000313" key="3">
    <source>
        <dbReference type="EMBL" id="QIE57226.1"/>
    </source>
</evidence>
<dbReference type="Pfam" id="PF07811">
    <property type="entry name" value="TadE"/>
    <property type="match status" value="1"/>
</dbReference>
<keyword evidence="4" id="KW-1185">Reference proteome</keyword>
<dbReference type="EMBL" id="CP049056">
    <property type="protein sequence ID" value="QIE57226.1"/>
    <property type="molecule type" value="Genomic_DNA"/>
</dbReference>
<dbReference type="InterPro" id="IPR012495">
    <property type="entry name" value="TadE-like_dom"/>
</dbReference>
<protein>
    <submittedName>
        <fullName evidence="3">Pilus assembly protein</fullName>
    </submittedName>
</protein>
<evidence type="ECO:0000259" key="2">
    <source>
        <dbReference type="Pfam" id="PF07811"/>
    </source>
</evidence>
<keyword evidence="1" id="KW-1133">Transmembrane helix</keyword>
<feature type="domain" description="TadE-like" evidence="2">
    <location>
        <begin position="30"/>
        <end position="71"/>
    </location>
</feature>
<sequence length="176" mass="18327">MPLAEGCRKSSARARIGRTLRRFFANRSASVTVDFVISIPILLAVLVLTSEYGRVLQMRATLDNAVADAARYLSRAPLDETGEAFPPSVVSVANQLITSRLNTSYVAISNPVIGAASNEAGGFATVGLSAAAGVASPILGLFSLGGGPRQTADGLALKEIEGLIVTSADTVRYFGR</sequence>
<dbReference type="Proteomes" id="UP000503336">
    <property type="component" value="Chromosome"/>
</dbReference>